<dbReference type="GO" id="GO:0015074">
    <property type="term" value="P:DNA integration"/>
    <property type="evidence" value="ECO:0007669"/>
    <property type="project" value="InterPro"/>
</dbReference>
<evidence type="ECO:0008006" key="3">
    <source>
        <dbReference type="Google" id="ProtNLM"/>
    </source>
</evidence>
<name>A0A6P6W343_COFAR</name>
<gene>
    <name evidence="2" type="primary">LOC113729221</name>
</gene>
<protein>
    <recommendedName>
        <fullName evidence="3">RNase H type-1 domain-containing protein</fullName>
    </recommendedName>
</protein>
<dbReference type="Proteomes" id="UP001652660">
    <property type="component" value="Chromosome 2e"/>
</dbReference>
<dbReference type="GO" id="GO:0003676">
    <property type="term" value="F:nucleic acid binding"/>
    <property type="evidence" value="ECO:0007669"/>
    <property type="project" value="InterPro"/>
</dbReference>
<sequence>MILSEFDIIFTTQKAIKGQVTAHHLAENLREDDYQPLHTYFPDEEILFIGASEDMNEQYPGWRLFFYNASNSFGAGIRAVLVSPEGNHYPAATKLRFPCTNNMDEYETCIFGLKMALEMEIKDLIVFNESNLSLDFRDIPRTRNVFADALATLSSMIRYPDELVIEPIQI</sequence>
<evidence type="ECO:0000313" key="2">
    <source>
        <dbReference type="RefSeq" id="XP_027109345.2"/>
    </source>
</evidence>
<dbReference type="OrthoDB" id="1300352at2759"/>
<dbReference type="RefSeq" id="XP_027109345.2">
    <property type="nucleotide sequence ID" value="XM_027253544.2"/>
</dbReference>
<dbReference type="InterPro" id="IPR036397">
    <property type="entry name" value="RNaseH_sf"/>
</dbReference>
<keyword evidence="1" id="KW-1185">Reference proteome</keyword>
<organism evidence="1 2">
    <name type="scientific">Coffea arabica</name>
    <name type="common">Arabian coffee</name>
    <dbReference type="NCBI Taxonomy" id="13443"/>
    <lineage>
        <taxon>Eukaryota</taxon>
        <taxon>Viridiplantae</taxon>
        <taxon>Streptophyta</taxon>
        <taxon>Embryophyta</taxon>
        <taxon>Tracheophyta</taxon>
        <taxon>Spermatophyta</taxon>
        <taxon>Magnoliopsida</taxon>
        <taxon>eudicotyledons</taxon>
        <taxon>Gunneridae</taxon>
        <taxon>Pentapetalae</taxon>
        <taxon>asterids</taxon>
        <taxon>lamiids</taxon>
        <taxon>Gentianales</taxon>
        <taxon>Rubiaceae</taxon>
        <taxon>Ixoroideae</taxon>
        <taxon>Gardenieae complex</taxon>
        <taxon>Bertiereae - Coffeeae clade</taxon>
        <taxon>Coffeeae</taxon>
        <taxon>Coffea</taxon>
    </lineage>
</organism>
<dbReference type="InterPro" id="IPR012337">
    <property type="entry name" value="RNaseH-like_sf"/>
</dbReference>
<dbReference type="GeneID" id="113729221"/>
<dbReference type="PANTHER" id="PTHR48475">
    <property type="entry name" value="RIBONUCLEASE H"/>
    <property type="match status" value="1"/>
</dbReference>
<reference evidence="1" key="1">
    <citation type="journal article" date="2025" name="Foods">
        <title>Unveiling the Microbial Signatures of Arabica Coffee Cherries: Insights into Ripeness Specific Diversity, Functional Traits, and Implications for Quality and Safety.</title>
        <authorList>
            <consortium name="RefSeq"/>
            <person name="Tenea G.N."/>
            <person name="Cifuentes V."/>
            <person name="Reyes P."/>
            <person name="Cevallos-Vallejos M."/>
        </authorList>
    </citation>
    <scope>NUCLEOTIDE SEQUENCE [LARGE SCALE GENOMIC DNA]</scope>
</reference>
<accession>A0A6P6W343</accession>
<dbReference type="SUPFAM" id="SSF53098">
    <property type="entry name" value="Ribonuclease H-like"/>
    <property type="match status" value="1"/>
</dbReference>
<dbReference type="Gene3D" id="3.30.420.10">
    <property type="entry name" value="Ribonuclease H-like superfamily/Ribonuclease H"/>
    <property type="match status" value="1"/>
</dbReference>
<reference evidence="2" key="2">
    <citation type="submission" date="2025-08" db="UniProtKB">
        <authorList>
            <consortium name="RefSeq"/>
        </authorList>
    </citation>
    <scope>IDENTIFICATION</scope>
    <source>
        <tissue evidence="2">Leaves</tissue>
    </source>
</reference>
<evidence type="ECO:0000313" key="1">
    <source>
        <dbReference type="Proteomes" id="UP001652660"/>
    </source>
</evidence>
<dbReference type="AlphaFoldDB" id="A0A6P6W343"/>
<dbReference type="PANTHER" id="PTHR48475:SF1">
    <property type="entry name" value="RNASE H TYPE-1 DOMAIN-CONTAINING PROTEIN"/>
    <property type="match status" value="1"/>
</dbReference>
<proteinExistence type="predicted"/>